<dbReference type="EMBL" id="JASBRG010000003">
    <property type="protein sequence ID" value="MDI3319382.1"/>
    <property type="molecule type" value="Genomic_DNA"/>
</dbReference>
<dbReference type="InterPro" id="IPR021533">
    <property type="entry name" value="PepSY-like"/>
</dbReference>
<comment type="caution">
    <text evidence="2">The sequence shown here is derived from an EMBL/GenBank/DDBJ whole genome shotgun (WGS) entry which is preliminary data.</text>
</comment>
<accession>A0ABT6RBV9</accession>
<keyword evidence="3" id="KW-1185">Reference proteome</keyword>
<organism evidence="2 3">
    <name type="scientific">Pinibacter soli</name>
    <dbReference type="NCBI Taxonomy" id="3044211"/>
    <lineage>
        <taxon>Bacteria</taxon>
        <taxon>Pseudomonadati</taxon>
        <taxon>Bacteroidota</taxon>
        <taxon>Chitinophagia</taxon>
        <taxon>Chitinophagales</taxon>
        <taxon>Chitinophagaceae</taxon>
        <taxon>Pinibacter</taxon>
    </lineage>
</organism>
<evidence type="ECO:0000259" key="1">
    <source>
        <dbReference type="Pfam" id="PF11396"/>
    </source>
</evidence>
<protein>
    <submittedName>
        <fullName evidence="2">PepSY-like domain-containing protein</fullName>
    </submittedName>
</protein>
<name>A0ABT6RBV9_9BACT</name>
<dbReference type="Pfam" id="PF11396">
    <property type="entry name" value="PepSY_like"/>
    <property type="match status" value="1"/>
</dbReference>
<reference evidence="2 3" key="1">
    <citation type="submission" date="2023-05" db="EMBL/GenBank/DDBJ databases">
        <title>Genome sequence of Pinibacter sp. MAH-24.</title>
        <authorList>
            <person name="Huq M.A."/>
        </authorList>
    </citation>
    <scope>NUCLEOTIDE SEQUENCE [LARGE SCALE GENOMIC DNA]</scope>
    <source>
        <strain evidence="2 3">MAH-24</strain>
    </source>
</reference>
<proteinExistence type="predicted"/>
<dbReference type="Gene3D" id="3.10.450.360">
    <property type="match status" value="1"/>
</dbReference>
<dbReference type="SUPFAM" id="SSF160574">
    <property type="entry name" value="BT0923-like"/>
    <property type="match status" value="1"/>
</dbReference>
<evidence type="ECO:0000313" key="3">
    <source>
        <dbReference type="Proteomes" id="UP001226434"/>
    </source>
</evidence>
<evidence type="ECO:0000313" key="2">
    <source>
        <dbReference type="EMBL" id="MDI3319382.1"/>
    </source>
</evidence>
<gene>
    <name evidence="2" type="ORF">QJ048_06335</name>
</gene>
<dbReference type="RefSeq" id="WP_282333496.1">
    <property type="nucleotide sequence ID" value="NZ_JASBRG010000003.1"/>
</dbReference>
<sequence length="143" mass="15851">MRFYLMMAVASLVALTGFSQEKKEKNVKAPAAAEAAFKKTFPTATKVKWEKEGENYEVNFLDGKKEMAAVYGASGNWIETEEEIAVSALPAGVDAYIKQQKKGSIKEASKITKANGEINYEAEVNKQDLVFDKDGKFIKVEKD</sequence>
<feature type="domain" description="Putative beta-lactamase-inhibitor-like PepSY-like" evidence="1">
    <location>
        <begin position="55"/>
        <end position="139"/>
    </location>
</feature>
<dbReference type="Proteomes" id="UP001226434">
    <property type="component" value="Unassembled WGS sequence"/>
</dbReference>